<evidence type="ECO:0000256" key="4">
    <source>
        <dbReference type="ARBA" id="ARBA00023239"/>
    </source>
</evidence>
<keyword evidence="7" id="KW-1185">Reference proteome</keyword>
<dbReference type="PANTHER" id="PTHR30246">
    <property type="entry name" value="2-KETO-3-DEOXY-6-PHOSPHOGLUCONATE ALDOLASE"/>
    <property type="match status" value="1"/>
</dbReference>
<sequence length="221" mass="21796">MTAEELIALLAEDRTLAVVRAKAIPDAAGLAGALASGGVRALELTFTTPDVVTHVRRAVETAGDHGAVVGVGTVLTGDQARAAIDAGAQFLVTPGIRPAVAEVAVAAGVPVCLGAMTPSEVAEALDLGSDVVKIFPARQVGPGFLKDLHGPYPGVKLLPSGGIDASNARTYLDAGALAVCCGTSVVPPSAVEAGAWDDIASRATAFTAALGAAPEGARAAG</sequence>
<dbReference type="InterPro" id="IPR013785">
    <property type="entry name" value="Aldolase_TIM"/>
</dbReference>
<evidence type="ECO:0000313" key="7">
    <source>
        <dbReference type="Proteomes" id="UP000030982"/>
    </source>
</evidence>
<comment type="caution">
    <text evidence="6">The sequence shown here is derived from an EMBL/GenBank/DDBJ whole genome shotgun (WGS) entry which is preliminary data.</text>
</comment>
<evidence type="ECO:0000256" key="1">
    <source>
        <dbReference type="ARBA" id="ARBA00004761"/>
    </source>
</evidence>
<dbReference type="EMBL" id="JTDL01000136">
    <property type="protein sequence ID" value="KHL01916.1"/>
    <property type="molecule type" value="Genomic_DNA"/>
</dbReference>
<accession>A0A0B2AJD5</accession>
<dbReference type="NCBIfam" id="TIGR01182">
    <property type="entry name" value="eda"/>
    <property type="match status" value="1"/>
</dbReference>
<dbReference type="CDD" id="cd00452">
    <property type="entry name" value="KDPG_aldolase"/>
    <property type="match status" value="1"/>
</dbReference>
<keyword evidence="4" id="KW-0456">Lyase</keyword>
<dbReference type="Proteomes" id="UP000030982">
    <property type="component" value="Unassembled WGS sequence"/>
</dbReference>
<dbReference type="SUPFAM" id="SSF51569">
    <property type="entry name" value="Aldolase"/>
    <property type="match status" value="1"/>
</dbReference>
<organism evidence="6 7">
    <name type="scientific">Sinomonas humi</name>
    <dbReference type="NCBI Taxonomy" id="1338436"/>
    <lineage>
        <taxon>Bacteria</taxon>
        <taxon>Bacillati</taxon>
        <taxon>Actinomycetota</taxon>
        <taxon>Actinomycetes</taxon>
        <taxon>Micrococcales</taxon>
        <taxon>Micrococcaceae</taxon>
        <taxon>Sinomonas</taxon>
    </lineage>
</organism>
<evidence type="ECO:0000256" key="2">
    <source>
        <dbReference type="ARBA" id="ARBA00006906"/>
    </source>
</evidence>
<dbReference type="STRING" id="1338436.LK10_14225"/>
<name>A0A0B2AJD5_9MICC</name>
<dbReference type="GO" id="GO:0016829">
    <property type="term" value="F:lyase activity"/>
    <property type="evidence" value="ECO:0007669"/>
    <property type="project" value="UniProtKB-KW"/>
</dbReference>
<dbReference type="Gene3D" id="3.20.20.70">
    <property type="entry name" value="Aldolase class I"/>
    <property type="match status" value="1"/>
</dbReference>
<dbReference type="RefSeq" id="WP_043124930.1">
    <property type="nucleotide sequence ID" value="NZ_JTDL01000136.1"/>
</dbReference>
<comment type="pathway">
    <text evidence="1">Carbohydrate acid metabolism.</text>
</comment>
<comment type="similarity">
    <text evidence="2">Belongs to the KHG/KDPG aldolase family.</text>
</comment>
<reference evidence="6 7" key="1">
    <citation type="submission" date="2014-09" db="EMBL/GenBank/DDBJ databases">
        <title>Genome sequence of Sinomonas sp. MUSC 117.</title>
        <authorList>
            <person name="Lee L.-H."/>
        </authorList>
    </citation>
    <scope>NUCLEOTIDE SEQUENCE [LARGE SCALE GENOMIC DNA]</scope>
    <source>
        <strain evidence="6 7">MUSC 117</strain>
    </source>
</reference>
<evidence type="ECO:0000256" key="5">
    <source>
        <dbReference type="ARBA" id="ARBA00023277"/>
    </source>
</evidence>
<dbReference type="AlphaFoldDB" id="A0A0B2AJD5"/>
<evidence type="ECO:0000313" key="6">
    <source>
        <dbReference type="EMBL" id="KHL01916.1"/>
    </source>
</evidence>
<dbReference type="InterPro" id="IPR000887">
    <property type="entry name" value="Aldlse_KDPG_KHG"/>
</dbReference>
<protein>
    <submittedName>
        <fullName evidence="6">2-dehydro-3-deoxyphosphogluconate aldolase</fullName>
    </submittedName>
</protein>
<gene>
    <name evidence="6" type="ORF">LK10_14225</name>
</gene>
<dbReference type="OrthoDB" id="9805177at2"/>
<dbReference type="PANTHER" id="PTHR30246:SF1">
    <property type="entry name" value="2-DEHYDRO-3-DEOXY-6-PHOSPHOGALACTONATE ALDOLASE-RELATED"/>
    <property type="match status" value="1"/>
</dbReference>
<evidence type="ECO:0000256" key="3">
    <source>
        <dbReference type="ARBA" id="ARBA00011233"/>
    </source>
</evidence>
<comment type="subunit">
    <text evidence="3">Homotrimer.</text>
</comment>
<keyword evidence="5" id="KW-0119">Carbohydrate metabolism</keyword>
<proteinExistence type="inferred from homology"/>
<dbReference type="Pfam" id="PF01081">
    <property type="entry name" value="Aldolase"/>
    <property type="match status" value="1"/>
</dbReference>